<feature type="transmembrane region" description="Helical" evidence="7">
    <location>
        <begin position="436"/>
        <end position="457"/>
    </location>
</feature>
<dbReference type="Pfam" id="PF04024">
    <property type="entry name" value="PspC"/>
    <property type="match status" value="2"/>
</dbReference>
<dbReference type="Proteomes" id="UP000441336">
    <property type="component" value="Unassembled WGS sequence"/>
</dbReference>
<dbReference type="InterPro" id="IPR054321">
    <property type="entry name" value="PspC-rel_TM"/>
</dbReference>
<gene>
    <name evidence="12" type="ORF">GO988_14900</name>
</gene>
<evidence type="ECO:0000256" key="6">
    <source>
        <dbReference type="SAM" id="MobiDB-lite"/>
    </source>
</evidence>
<feature type="region of interest" description="Disordered" evidence="6">
    <location>
        <begin position="83"/>
        <end position="121"/>
    </location>
</feature>
<name>A0A7K1TGT4_9BACT</name>
<keyword evidence="5 7" id="KW-0472">Membrane</keyword>
<feature type="transmembrane region" description="Helical" evidence="7">
    <location>
        <begin position="251"/>
        <end position="275"/>
    </location>
</feature>
<dbReference type="GO" id="GO:0005886">
    <property type="term" value="C:plasma membrane"/>
    <property type="evidence" value="ECO:0007669"/>
    <property type="project" value="UniProtKB-SubCell"/>
</dbReference>
<dbReference type="Gene3D" id="2.160.20.120">
    <property type="match status" value="1"/>
</dbReference>
<organism evidence="12 13">
    <name type="scientific">Hymenobacter ginkgonis</name>
    <dbReference type="NCBI Taxonomy" id="2682976"/>
    <lineage>
        <taxon>Bacteria</taxon>
        <taxon>Pseudomonadati</taxon>
        <taxon>Bacteroidota</taxon>
        <taxon>Cytophagia</taxon>
        <taxon>Cytophagales</taxon>
        <taxon>Hymenobacteraceae</taxon>
        <taxon>Hymenobacter</taxon>
    </lineage>
</organism>
<dbReference type="PANTHER" id="PTHR33885">
    <property type="entry name" value="PHAGE SHOCK PROTEIN C"/>
    <property type="match status" value="1"/>
</dbReference>
<evidence type="ECO:0000256" key="7">
    <source>
        <dbReference type="SAM" id="Phobius"/>
    </source>
</evidence>
<feature type="transmembrane region" description="Helical" evidence="7">
    <location>
        <begin position="343"/>
        <end position="371"/>
    </location>
</feature>
<dbReference type="InterPro" id="IPR021255">
    <property type="entry name" value="DUF2807"/>
</dbReference>
<evidence type="ECO:0000256" key="1">
    <source>
        <dbReference type="ARBA" id="ARBA00004162"/>
    </source>
</evidence>
<evidence type="ECO:0000256" key="5">
    <source>
        <dbReference type="ARBA" id="ARBA00023136"/>
    </source>
</evidence>
<reference evidence="12 13" key="1">
    <citation type="submission" date="2019-12" db="EMBL/GenBank/DDBJ databases">
        <title>Hymenobacter sp. HMF4947 Genome sequencing and assembly.</title>
        <authorList>
            <person name="Kang H."/>
            <person name="Cha I."/>
            <person name="Kim H."/>
            <person name="Joh K."/>
        </authorList>
    </citation>
    <scope>NUCLEOTIDE SEQUENCE [LARGE SCALE GENOMIC DNA]</scope>
    <source>
        <strain evidence="12 13">HMF4947</strain>
    </source>
</reference>
<sequence length="885" mass="95965">MKKNISINLQGIIFHIEDDGYEVLSRYLHEVKAHFASYQGHEEIVADIEGRIAELFAARISVNKQVITLADVEAMTAQMGRVSDFQVENEEDEPTVTSTAGAGPTPPFSSSVPPREDDGQPRRLYRDLAHRKIAGVCAGLAQYFRVNPLVVRLVFLALVLLPNLVGGFDRIPGTGLFRHHFDLGGLAVVAYAILWVVLPKRNDAPTPIDTLDLGGSLSGRKLFRDVDAGKVGGVASGLAHYFRTDTVLVRVIFLLGAFLTFGSTIIIYIILWVVVPEARTMSEKMQMRGDAVTLSGIDNNLRSNAFDGDSTTPAGSRSVGTFLEGAARGAQPAVSFLGTLIRWAAAAVLIIMGGSWLLTALGFAGAALGVISSESVIHTDNDFRFGDESFNSVMHNAQPWGIVAATLVVVIPALALIFLGVRLVLRRSVLSRTASLSLLALWLLGVVGTAVAAGQIFRDTRTRATYTTVRRLAPVPGPGIVLDSRNMDDFMEAARLHLALADSGAAPYIEEEYQARGRTQNSARLTAQQSILYTVSQQDSTITFDQGITLRENAPYRGQKLNLTLHLPLDKTYRLTPLFIEKLDDDDFTNNKRPDSDAPHRARFTREGKFTCLDCPPSSADEDDSDSDGDEVVNLDVNGNKTQVRVNTDGDEPKIRVRTSATKFNTDPSHYGTGRKSLNTPGEFSEIEAFGGFRVLVRQGDSYKVEAAARSEDLDDVRLSIDGSRLVIRHRRNRDWLSALSSNTGPVLVTITLPRLRHLELSGACQADVSGFRDEALRLEASGASTAYLDVNVPRLELQVSSASSANLSGSANELSVDGSSASQVEARGLRANKVKLDLSSASQAKVNATEELRADLSSGSNARYTGHPRNIEKDLSSGSSLEEE</sequence>
<comment type="subcellular location">
    <subcellularLocation>
        <location evidence="1">Cell membrane</location>
        <topology evidence="1">Single-pass membrane protein</topology>
    </subcellularLocation>
</comment>
<dbReference type="RefSeq" id="WP_157566815.1">
    <property type="nucleotide sequence ID" value="NZ_WQKZ01000003.1"/>
</dbReference>
<dbReference type="PANTHER" id="PTHR33885:SF3">
    <property type="entry name" value="PHAGE SHOCK PROTEIN C"/>
    <property type="match status" value="1"/>
</dbReference>
<feature type="domain" description="Phage shock protein PspC N-terminal" evidence="8">
    <location>
        <begin position="220"/>
        <end position="278"/>
    </location>
</feature>
<feature type="transmembrane region" description="Helical" evidence="7">
    <location>
        <begin position="149"/>
        <end position="168"/>
    </location>
</feature>
<keyword evidence="13" id="KW-1185">Reference proteome</keyword>
<dbReference type="EMBL" id="WQKZ01000003">
    <property type="protein sequence ID" value="MVN77620.1"/>
    <property type="molecule type" value="Genomic_DNA"/>
</dbReference>
<evidence type="ECO:0000313" key="13">
    <source>
        <dbReference type="Proteomes" id="UP000441336"/>
    </source>
</evidence>
<dbReference type="InterPro" id="IPR054319">
    <property type="entry name" value="PspC-rel_ToastRack"/>
</dbReference>
<dbReference type="Pfam" id="PF22571">
    <property type="entry name" value="LiaI-LiaF-TM_PspC"/>
    <property type="match status" value="1"/>
</dbReference>
<comment type="caution">
    <text evidence="12">The sequence shown here is derived from an EMBL/GenBank/DDBJ whole genome shotgun (WGS) entry which is preliminary data.</text>
</comment>
<evidence type="ECO:0000256" key="4">
    <source>
        <dbReference type="ARBA" id="ARBA00022989"/>
    </source>
</evidence>
<evidence type="ECO:0000259" key="9">
    <source>
        <dbReference type="Pfam" id="PF10988"/>
    </source>
</evidence>
<evidence type="ECO:0000313" key="12">
    <source>
        <dbReference type="EMBL" id="MVN77620.1"/>
    </source>
</evidence>
<feature type="domain" description="Putative auto-transporter adhesin head GIN" evidence="9">
    <location>
        <begin position="683"/>
        <end position="869"/>
    </location>
</feature>
<feature type="transmembrane region" description="Helical" evidence="7">
    <location>
        <begin position="400"/>
        <end position="424"/>
    </location>
</feature>
<feature type="domain" description="Phage shock protein PspC N-terminal" evidence="8">
    <location>
        <begin position="122"/>
        <end position="200"/>
    </location>
</feature>
<dbReference type="Pfam" id="PF10988">
    <property type="entry name" value="DUF2807"/>
    <property type="match status" value="1"/>
</dbReference>
<evidence type="ECO:0000256" key="3">
    <source>
        <dbReference type="ARBA" id="ARBA00022692"/>
    </source>
</evidence>
<evidence type="ECO:0000259" key="10">
    <source>
        <dbReference type="Pfam" id="PF22571"/>
    </source>
</evidence>
<proteinExistence type="predicted"/>
<protein>
    <submittedName>
        <fullName evidence="12">PspC domain-containing protein</fullName>
    </submittedName>
</protein>
<feature type="domain" description="PspC-related ToastRack" evidence="11">
    <location>
        <begin position="495"/>
        <end position="616"/>
    </location>
</feature>
<keyword evidence="3 7" id="KW-0812">Transmembrane</keyword>
<dbReference type="InterPro" id="IPR052027">
    <property type="entry name" value="PspC"/>
</dbReference>
<dbReference type="InterPro" id="IPR007168">
    <property type="entry name" value="Phageshock_PspC_N"/>
</dbReference>
<feature type="domain" description="PspC-related transmembrane region" evidence="10">
    <location>
        <begin position="318"/>
        <end position="459"/>
    </location>
</feature>
<accession>A0A7K1TGT4</accession>
<dbReference type="AlphaFoldDB" id="A0A7K1TGT4"/>
<keyword evidence="2" id="KW-1003">Cell membrane</keyword>
<feature type="region of interest" description="Disordered" evidence="6">
    <location>
        <begin position="841"/>
        <end position="885"/>
    </location>
</feature>
<dbReference type="Pfam" id="PF22744">
    <property type="entry name" value="Toast-rack_PspC-Cterm"/>
    <property type="match status" value="1"/>
</dbReference>
<keyword evidence="4 7" id="KW-1133">Transmembrane helix</keyword>
<evidence type="ECO:0000256" key="2">
    <source>
        <dbReference type="ARBA" id="ARBA00022475"/>
    </source>
</evidence>
<feature type="transmembrane region" description="Helical" evidence="7">
    <location>
        <begin position="180"/>
        <end position="198"/>
    </location>
</feature>
<evidence type="ECO:0000259" key="11">
    <source>
        <dbReference type="Pfam" id="PF22744"/>
    </source>
</evidence>
<evidence type="ECO:0000259" key="8">
    <source>
        <dbReference type="Pfam" id="PF04024"/>
    </source>
</evidence>